<feature type="compositionally biased region" description="Basic and acidic residues" evidence="1">
    <location>
        <begin position="12"/>
        <end position="22"/>
    </location>
</feature>
<dbReference type="AlphaFoldDB" id="L9ZI54"/>
<keyword evidence="3" id="KW-1185">Reference proteome</keyword>
<sequence>MSTLQTGRLKTSRNETESETRSHNSRQPRVVGTSDGINVDLPATPSYDREYDLLIEEAVRQ</sequence>
<gene>
    <name evidence="2" type="ORF">C486_00255</name>
</gene>
<evidence type="ECO:0000256" key="1">
    <source>
        <dbReference type="SAM" id="MobiDB-lite"/>
    </source>
</evidence>
<organism evidence="2 3">
    <name type="scientific">Natrinema gari JCM 14663</name>
    <dbReference type="NCBI Taxonomy" id="1230459"/>
    <lineage>
        <taxon>Archaea</taxon>
        <taxon>Methanobacteriati</taxon>
        <taxon>Methanobacteriota</taxon>
        <taxon>Stenosarchaea group</taxon>
        <taxon>Halobacteria</taxon>
        <taxon>Halobacteriales</taxon>
        <taxon>Natrialbaceae</taxon>
        <taxon>Natrinema</taxon>
    </lineage>
</organism>
<comment type="caution">
    <text evidence="2">The sequence shown here is derived from an EMBL/GenBank/DDBJ whole genome shotgun (WGS) entry which is preliminary data.</text>
</comment>
<reference evidence="2 3" key="1">
    <citation type="journal article" date="2014" name="PLoS Genet.">
        <title>Phylogenetically driven sequencing of extremely halophilic archaea reveals strategies for static and dynamic osmo-response.</title>
        <authorList>
            <person name="Becker E.A."/>
            <person name="Seitzer P.M."/>
            <person name="Tritt A."/>
            <person name="Larsen D."/>
            <person name="Krusor M."/>
            <person name="Yao A.I."/>
            <person name="Wu D."/>
            <person name="Madern D."/>
            <person name="Eisen J.A."/>
            <person name="Darling A.E."/>
            <person name="Facciotti M.T."/>
        </authorList>
    </citation>
    <scope>NUCLEOTIDE SEQUENCE [LARGE SCALE GENOMIC DNA]</scope>
    <source>
        <strain evidence="2 3">JCM 14663</strain>
    </source>
</reference>
<evidence type="ECO:0000313" key="2">
    <source>
        <dbReference type="EMBL" id="ELY85277.1"/>
    </source>
</evidence>
<accession>L9ZI54</accession>
<dbReference type="EMBL" id="AOIJ01000008">
    <property type="protein sequence ID" value="ELY85277.1"/>
    <property type="molecule type" value="Genomic_DNA"/>
</dbReference>
<feature type="region of interest" description="Disordered" evidence="1">
    <location>
        <begin position="1"/>
        <end position="44"/>
    </location>
</feature>
<evidence type="ECO:0000313" key="3">
    <source>
        <dbReference type="Proteomes" id="UP000011592"/>
    </source>
</evidence>
<name>L9ZI54_9EURY</name>
<dbReference type="Proteomes" id="UP000011592">
    <property type="component" value="Unassembled WGS sequence"/>
</dbReference>
<protein>
    <submittedName>
        <fullName evidence="2">Uncharacterized protein</fullName>
    </submittedName>
</protein>
<proteinExistence type="predicted"/>